<dbReference type="KEGG" id="mtun:MTUNDRAET4_2187"/>
<evidence type="ECO:0000256" key="1">
    <source>
        <dbReference type="SAM" id="MobiDB-lite"/>
    </source>
</evidence>
<evidence type="ECO:0000313" key="3">
    <source>
        <dbReference type="Proteomes" id="UP000294360"/>
    </source>
</evidence>
<protein>
    <submittedName>
        <fullName evidence="2">Uncharacterized protein</fullName>
    </submittedName>
</protein>
<reference evidence="2 3" key="1">
    <citation type="submission" date="2019-03" db="EMBL/GenBank/DDBJ databases">
        <authorList>
            <person name="Kox A.R. M."/>
        </authorList>
    </citation>
    <scope>NUCLEOTIDE SEQUENCE [LARGE SCALE GENOMIC DNA]</scope>
    <source>
        <strain evidence="2">MTUNDRAET4 annotated genome</strain>
    </source>
</reference>
<dbReference type="AlphaFoldDB" id="A0A4U8Z1C1"/>
<accession>A0A4U8Z1C1</accession>
<gene>
    <name evidence="2" type="ORF">MTUNDRAET4_2187</name>
</gene>
<sequence>MFNAAQKGSKCSIFQYIMSLLTFRRAVRRSYFRAVARALDALCASKFSFGESPAALPSRPLTKGPTDAGDYDNAAIAAYRR</sequence>
<proteinExistence type="predicted"/>
<dbReference type="Proteomes" id="UP000294360">
    <property type="component" value="Chromosome"/>
</dbReference>
<name>A0A4U8Z1C1_METTU</name>
<feature type="region of interest" description="Disordered" evidence="1">
    <location>
        <begin position="51"/>
        <end position="72"/>
    </location>
</feature>
<organism evidence="2 3">
    <name type="scientific">Methylocella tundrae</name>
    <dbReference type="NCBI Taxonomy" id="227605"/>
    <lineage>
        <taxon>Bacteria</taxon>
        <taxon>Pseudomonadati</taxon>
        <taxon>Pseudomonadota</taxon>
        <taxon>Alphaproteobacteria</taxon>
        <taxon>Hyphomicrobiales</taxon>
        <taxon>Beijerinckiaceae</taxon>
        <taxon>Methylocella</taxon>
    </lineage>
</organism>
<evidence type="ECO:0000313" key="2">
    <source>
        <dbReference type="EMBL" id="VFU09080.1"/>
    </source>
</evidence>
<dbReference type="EMBL" id="LR536450">
    <property type="protein sequence ID" value="VFU09080.1"/>
    <property type="molecule type" value="Genomic_DNA"/>
</dbReference>